<dbReference type="Proteomes" id="UP000430975">
    <property type="component" value="Unassembled WGS sequence"/>
</dbReference>
<proteinExistence type="predicted"/>
<protein>
    <submittedName>
        <fullName evidence="3">Helix-turn-helix domain-containing protein</fullName>
    </submittedName>
</protein>
<dbReference type="AlphaFoldDB" id="A0A6I2GDM8"/>
<dbReference type="SMART" id="SM00530">
    <property type="entry name" value="HTH_XRE"/>
    <property type="match status" value="1"/>
</dbReference>
<evidence type="ECO:0000313" key="3">
    <source>
        <dbReference type="EMBL" id="MRI85930.1"/>
    </source>
</evidence>
<keyword evidence="1" id="KW-0802">TPR repeat</keyword>
<keyword evidence="4" id="KW-1185">Reference proteome</keyword>
<sequence length="290" mass="33621">MDIERFVETRKRLGLAQSELCDGICTQATLSRFENNGQVPNLKILIQLCNRLNLPLGELFPKVGVKNSEAVEKMNQIEFWLITSEFELARQLLTTIDQKALEEDSILDLRYHYLNGFLEIYAESPTMDILFIFDQIITAKHNEDSEIFHLLAYTGIGMVYMREGDQDKAEFYFQKVLERIYEYPNRTIEDTWRVLHILFQTAVFYSEIDEIEASDVLCHYAINICSDNHVTYYLARAAIQLAKNAIKQAAPVHEILELIHDARAYSKINRNKVALAELKKMEESVKQGEK</sequence>
<feature type="domain" description="HTH cro/C1-type" evidence="2">
    <location>
        <begin position="10"/>
        <end position="59"/>
    </location>
</feature>
<dbReference type="InterPro" id="IPR019734">
    <property type="entry name" value="TPR_rpt"/>
</dbReference>
<evidence type="ECO:0000259" key="2">
    <source>
        <dbReference type="PROSITE" id="PS50943"/>
    </source>
</evidence>
<dbReference type="SUPFAM" id="SSF48452">
    <property type="entry name" value="TPR-like"/>
    <property type="match status" value="1"/>
</dbReference>
<dbReference type="EMBL" id="WJQS01000007">
    <property type="protein sequence ID" value="MRI85930.1"/>
    <property type="molecule type" value="Genomic_DNA"/>
</dbReference>
<dbReference type="Pfam" id="PF01381">
    <property type="entry name" value="HTH_3"/>
    <property type="match status" value="1"/>
</dbReference>
<dbReference type="SUPFAM" id="SSF47413">
    <property type="entry name" value="lambda repressor-like DNA-binding domains"/>
    <property type="match status" value="1"/>
</dbReference>
<dbReference type="Gene3D" id="1.25.40.10">
    <property type="entry name" value="Tetratricopeptide repeat domain"/>
    <property type="match status" value="1"/>
</dbReference>
<evidence type="ECO:0000256" key="1">
    <source>
        <dbReference type="PROSITE-ProRule" id="PRU00339"/>
    </source>
</evidence>
<dbReference type="GO" id="GO:0003677">
    <property type="term" value="F:DNA binding"/>
    <property type="evidence" value="ECO:0007669"/>
    <property type="project" value="InterPro"/>
</dbReference>
<dbReference type="InterPro" id="IPR053163">
    <property type="entry name" value="HTH-type_regulator_Rgg"/>
</dbReference>
<dbReference type="PROSITE" id="PS50943">
    <property type="entry name" value="HTH_CROC1"/>
    <property type="match status" value="1"/>
</dbReference>
<dbReference type="InterPro" id="IPR010982">
    <property type="entry name" value="Lambda_DNA-bd_dom_sf"/>
</dbReference>
<dbReference type="PANTHER" id="PTHR37038:SF14">
    <property type="entry name" value="TRANSCRIPTIONAL ACTIVATOR"/>
    <property type="match status" value="1"/>
</dbReference>
<gene>
    <name evidence="3" type="ORF">GIY09_08630</name>
</gene>
<dbReference type="RefSeq" id="WP_153863761.1">
    <property type="nucleotide sequence ID" value="NZ_WJQS01000007.1"/>
</dbReference>
<name>A0A6I2GDM8_9LACT</name>
<feature type="repeat" description="TPR" evidence="1">
    <location>
        <begin position="150"/>
        <end position="183"/>
    </location>
</feature>
<dbReference type="PANTHER" id="PTHR37038">
    <property type="entry name" value="TRANSCRIPTIONAL REGULATOR-RELATED"/>
    <property type="match status" value="1"/>
</dbReference>
<reference evidence="3 4" key="1">
    <citation type="submission" date="2019-11" db="EMBL/GenBank/DDBJ databases">
        <title>Characterisation of Fundicoccus ignavus gen. nov. sp. nov., a novel genus of the family Aerococcaceae isolated from bulk tank milk.</title>
        <authorList>
            <person name="Siebert A."/>
            <person name="Huptas C."/>
            <person name="Wenning M."/>
            <person name="Scherer S."/>
            <person name="Doll E.V."/>
        </authorList>
    </citation>
    <scope>NUCLEOTIDE SEQUENCE [LARGE SCALE GENOMIC DNA]</scope>
    <source>
        <strain evidence="3 4">WS4759</strain>
    </source>
</reference>
<dbReference type="InterPro" id="IPR001387">
    <property type="entry name" value="Cro/C1-type_HTH"/>
</dbReference>
<dbReference type="PROSITE" id="PS50005">
    <property type="entry name" value="TPR"/>
    <property type="match status" value="1"/>
</dbReference>
<accession>A0A6I2GDM8</accession>
<organism evidence="3 4">
    <name type="scientific">Fundicoccus ignavus</name>
    <dbReference type="NCBI Taxonomy" id="2664442"/>
    <lineage>
        <taxon>Bacteria</taxon>
        <taxon>Bacillati</taxon>
        <taxon>Bacillota</taxon>
        <taxon>Bacilli</taxon>
        <taxon>Lactobacillales</taxon>
        <taxon>Aerococcaceae</taxon>
        <taxon>Fundicoccus</taxon>
    </lineage>
</organism>
<dbReference type="InterPro" id="IPR011990">
    <property type="entry name" value="TPR-like_helical_dom_sf"/>
</dbReference>
<evidence type="ECO:0000313" key="4">
    <source>
        <dbReference type="Proteomes" id="UP000430975"/>
    </source>
</evidence>
<dbReference type="CDD" id="cd00093">
    <property type="entry name" value="HTH_XRE"/>
    <property type="match status" value="1"/>
</dbReference>
<comment type="caution">
    <text evidence="3">The sequence shown here is derived from an EMBL/GenBank/DDBJ whole genome shotgun (WGS) entry which is preliminary data.</text>
</comment>